<name>A0ABU4UMI4_9GAMM</name>
<accession>A0ABU4UMI4</accession>
<gene>
    <name evidence="1" type="ORF">QLH52_23410</name>
</gene>
<evidence type="ECO:0000313" key="2">
    <source>
        <dbReference type="Proteomes" id="UP001284537"/>
    </source>
</evidence>
<dbReference type="EMBL" id="JAXARY010000035">
    <property type="protein sequence ID" value="MDX8130258.1"/>
    <property type="molecule type" value="Genomic_DNA"/>
</dbReference>
<comment type="caution">
    <text evidence="1">The sequence shown here is derived from an EMBL/GenBank/DDBJ whole genome shotgun (WGS) entry which is preliminary data.</text>
</comment>
<evidence type="ECO:0000313" key="1">
    <source>
        <dbReference type="EMBL" id="MDX8130258.1"/>
    </source>
</evidence>
<keyword evidence="2" id="KW-1185">Reference proteome</keyword>
<reference evidence="1 2" key="1">
    <citation type="submission" date="2023-11" db="EMBL/GenBank/DDBJ databases">
        <authorList>
            <person name="Ouyang M.-Y."/>
        </authorList>
    </citation>
    <scope>NUCLEOTIDE SEQUENCE [LARGE SCALE GENOMIC DNA]</scope>
    <source>
        <strain evidence="1 2">OY6</strain>
    </source>
</reference>
<sequence length="158" mass="17071">MAGHFILMDISEQELEDIQNAWLSDKNNVPVLDGLAHSAGTDNGVGGRFPGWTVGSRATLATAMSGQPIGNRSGLPPHKYIGFGVGQIGINAANYIMKNYQQSGWVTRLERPDNMGLSVLHDSARGDWPTNKAKAFAKQVKANGVSIEVYKFEGNEIN</sequence>
<dbReference type="RefSeq" id="WP_101053077.1">
    <property type="nucleotide sequence ID" value="NZ_JAXARY010000035.1"/>
</dbReference>
<organism evidence="1 2">
    <name type="scientific">Methylomonas defluvii</name>
    <dbReference type="NCBI Taxonomy" id="3045149"/>
    <lineage>
        <taxon>Bacteria</taxon>
        <taxon>Pseudomonadati</taxon>
        <taxon>Pseudomonadota</taxon>
        <taxon>Gammaproteobacteria</taxon>
        <taxon>Methylococcales</taxon>
        <taxon>Methylococcaceae</taxon>
        <taxon>Methylomonas</taxon>
    </lineage>
</organism>
<proteinExistence type="predicted"/>
<dbReference type="Proteomes" id="UP001284537">
    <property type="component" value="Unassembled WGS sequence"/>
</dbReference>
<protein>
    <submittedName>
        <fullName evidence="1">Uncharacterized protein</fullName>
    </submittedName>
</protein>